<name>A0A7S0QNP1_9CRYP</name>
<feature type="region of interest" description="Disordered" evidence="1">
    <location>
        <begin position="67"/>
        <end position="119"/>
    </location>
</feature>
<dbReference type="EMBL" id="HBEZ01039120">
    <property type="protein sequence ID" value="CAD8643840.1"/>
    <property type="molecule type" value="Transcribed_RNA"/>
</dbReference>
<evidence type="ECO:0000256" key="1">
    <source>
        <dbReference type="SAM" id="MobiDB-lite"/>
    </source>
</evidence>
<organism evidence="2">
    <name type="scientific">Cryptomonas curvata</name>
    <dbReference type="NCBI Taxonomy" id="233186"/>
    <lineage>
        <taxon>Eukaryota</taxon>
        <taxon>Cryptophyceae</taxon>
        <taxon>Cryptomonadales</taxon>
        <taxon>Cryptomonadaceae</taxon>
        <taxon>Cryptomonas</taxon>
    </lineage>
</organism>
<proteinExistence type="predicted"/>
<dbReference type="AlphaFoldDB" id="A0A7S0QNP1"/>
<protein>
    <submittedName>
        <fullName evidence="2">Uncharacterized protein</fullName>
    </submittedName>
</protein>
<gene>
    <name evidence="2" type="ORF">CCUR1050_LOCUS21525</name>
</gene>
<sequence length="119" mass="13209">MLQKHRTSPESNYLNFNMEIWDGMVNVAEEVKCDVVKAASDAEIITTEAKLICVAKLILERIFASNESSDENQRLSETMESDQSGAVPLDSFPQNNNQSEEPGHPGEMSFSYFGGTTMV</sequence>
<accession>A0A7S0QNP1</accession>
<reference evidence="2" key="1">
    <citation type="submission" date="2021-01" db="EMBL/GenBank/DDBJ databases">
        <authorList>
            <person name="Corre E."/>
            <person name="Pelletier E."/>
            <person name="Niang G."/>
            <person name="Scheremetjew M."/>
            <person name="Finn R."/>
            <person name="Kale V."/>
            <person name="Holt S."/>
            <person name="Cochrane G."/>
            <person name="Meng A."/>
            <person name="Brown T."/>
            <person name="Cohen L."/>
        </authorList>
    </citation>
    <scope>NUCLEOTIDE SEQUENCE</scope>
    <source>
        <strain evidence="2">CCAP979/52</strain>
    </source>
</reference>
<feature type="compositionally biased region" description="Polar residues" evidence="1">
    <location>
        <begin position="75"/>
        <end position="84"/>
    </location>
</feature>
<evidence type="ECO:0000313" key="2">
    <source>
        <dbReference type="EMBL" id="CAD8643840.1"/>
    </source>
</evidence>